<reference evidence="1 2" key="1">
    <citation type="submission" date="2019-10" db="EMBL/GenBank/DDBJ databases">
        <title>Whole-genome sequence of the extremophile Heliorestis acidaminivorans DSM 24790.</title>
        <authorList>
            <person name="Kyndt J.A."/>
            <person name="Meyer T.E."/>
        </authorList>
    </citation>
    <scope>NUCLEOTIDE SEQUENCE [LARGE SCALE GENOMIC DNA]</scope>
    <source>
        <strain evidence="1 2">DSM 24790</strain>
    </source>
</reference>
<comment type="caution">
    <text evidence="1">The sequence shown here is derived from an EMBL/GenBank/DDBJ whole genome shotgun (WGS) entry which is preliminary data.</text>
</comment>
<dbReference type="OrthoDB" id="9904509at2"/>
<gene>
    <name evidence="1" type="ORF">F9B85_13500</name>
</gene>
<dbReference type="EMBL" id="WBXO01000015">
    <property type="protein sequence ID" value="KAB2951075.1"/>
    <property type="molecule type" value="Genomic_DNA"/>
</dbReference>
<keyword evidence="2" id="KW-1185">Reference proteome</keyword>
<sequence>MNTSEVSKILRKTADILDLFGDIPLQEALDDIYRTIDRKKSNTKKEIRAKEEEANNSILITDELILQMSEMKNDELSNFLKNHKIFNSKSGLLSLAEKLSLQLSARNNIETLAHSILKHFERLRLDTMIQNERNN</sequence>
<dbReference type="RefSeq" id="WP_151621753.1">
    <property type="nucleotide sequence ID" value="NZ_WBXO01000015.1"/>
</dbReference>
<organism evidence="1 2">
    <name type="scientific">Heliorestis acidaminivorans</name>
    <dbReference type="NCBI Taxonomy" id="553427"/>
    <lineage>
        <taxon>Bacteria</taxon>
        <taxon>Bacillati</taxon>
        <taxon>Bacillota</taxon>
        <taxon>Clostridia</taxon>
        <taxon>Eubacteriales</taxon>
        <taxon>Heliobacteriaceae</taxon>
        <taxon>Heliorestis</taxon>
    </lineage>
</organism>
<proteinExistence type="predicted"/>
<accession>A0A6I0EX80</accession>
<dbReference type="AlphaFoldDB" id="A0A6I0EX80"/>
<evidence type="ECO:0000313" key="2">
    <source>
        <dbReference type="Proteomes" id="UP000468766"/>
    </source>
</evidence>
<dbReference type="Proteomes" id="UP000468766">
    <property type="component" value="Unassembled WGS sequence"/>
</dbReference>
<evidence type="ECO:0000313" key="1">
    <source>
        <dbReference type="EMBL" id="KAB2951075.1"/>
    </source>
</evidence>
<protein>
    <submittedName>
        <fullName evidence="1">Uncharacterized protein</fullName>
    </submittedName>
</protein>
<name>A0A6I0EX80_9FIRM</name>